<gene>
    <name evidence="3" type="ORF">ACFS7Z_14660</name>
</gene>
<proteinExistence type="predicted"/>
<dbReference type="Pfam" id="PF00072">
    <property type="entry name" value="Response_reg"/>
    <property type="match status" value="1"/>
</dbReference>
<reference evidence="4" key="1">
    <citation type="journal article" date="2019" name="Int. J. Syst. Evol. Microbiol.">
        <title>The Global Catalogue of Microorganisms (GCM) 10K type strain sequencing project: providing services to taxonomists for standard genome sequencing and annotation.</title>
        <authorList>
            <consortium name="The Broad Institute Genomics Platform"/>
            <consortium name="The Broad Institute Genome Sequencing Center for Infectious Disease"/>
            <person name="Wu L."/>
            <person name="Ma J."/>
        </authorList>
    </citation>
    <scope>NUCLEOTIDE SEQUENCE [LARGE SCALE GENOMIC DNA]</scope>
    <source>
        <strain evidence="4">KCTC 23984</strain>
    </source>
</reference>
<organism evidence="3 4">
    <name type="scientific">Pontibacter toksunensis</name>
    <dbReference type="NCBI Taxonomy" id="1332631"/>
    <lineage>
        <taxon>Bacteria</taxon>
        <taxon>Pseudomonadati</taxon>
        <taxon>Bacteroidota</taxon>
        <taxon>Cytophagia</taxon>
        <taxon>Cytophagales</taxon>
        <taxon>Hymenobacteraceae</taxon>
        <taxon>Pontibacter</taxon>
    </lineage>
</organism>
<dbReference type="InterPro" id="IPR052893">
    <property type="entry name" value="TCS_response_regulator"/>
</dbReference>
<feature type="domain" description="Response regulatory" evidence="2">
    <location>
        <begin position="2"/>
        <end position="124"/>
    </location>
</feature>
<dbReference type="RefSeq" id="WP_377485874.1">
    <property type="nucleotide sequence ID" value="NZ_JBHUOX010000010.1"/>
</dbReference>
<protein>
    <submittedName>
        <fullName evidence="3">Two-component system response regulator</fullName>
    </submittedName>
</protein>
<dbReference type="PANTHER" id="PTHR44520:SF2">
    <property type="entry name" value="RESPONSE REGULATOR RCP1"/>
    <property type="match status" value="1"/>
</dbReference>
<evidence type="ECO:0000313" key="4">
    <source>
        <dbReference type="Proteomes" id="UP001597641"/>
    </source>
</evidence>
<dbReference type="PANTHER" id="PTHR44520">
    <property type="entry name" value="RESPONSE REGULATOR RCP1-RELATED"/>
    <property type="match status" value="1"/>
</dbReference>
<keyword evidence="1" id="KW-0597">Phosphoprotein</keyword>
<dbReference type="SUPFAM" id="SSF52172">
    <property type="entry name" value="CheY-like"/>
    <property type="match status" value="1"/>
</dbReference>
<dbReference type="InterPro" id="IPR001789">
    <property type="entry name" value="Sig_transdc_resp-reg_receiver"/>
</dbReference>
<evidence type="ECO:0000259" key="2">
    <source>
        <dbReference type="PROSITE" id="PS50110"/>
    </source>
</evidence>
<dbReference type="PROSITE" id="PS50110">
    <property type="entry name" value="RESPONSE_REGULATORY"/>
    <property type="match status" value="1"/>
</dbReference>
<evidence type="ECO:0000256" key="1">
    <source>
        <dbReference type="PROSITE-ProRule" id="PRU00169"/>
    </source>
</evidence>
<dbReference type="EMBL" id="JBHUOX010000010">
    <property type="protein sequence ID" value="MFD3001610.1"/>
    <property type="molecule type" value="Genomic_DNA"/>
</dbReference>
<name>A0ABW6BUX2_9BACT</name>
<dbReference type="Proteomes" id="UP001597641">
    <property type="component" value="Unassembled WGS sequence"/>
</dbReference>
<accession>A0ABW6BUX2</accession>
<keyword evidence="4" id="KW-1185">Reference proteome</keyword>
<dbReference type="InterPro" id="IPR011006">
    <property type="entry name" value="CheY-like_superfamily"/>
</dbReference>
<feature type="modified residue" description="4-aspartylphosphate" evidence="1">
    <location>
        <position position="57"/>
    </location>
</feature>
<dbReference type="SMART" id="SM00448">
    <property type="entry name" value="REC"/>
    <property type="match status" value="1"/>
</dbReference>
<sequence length="124" mass="14095">MKIYIIDDDHLSTFLTMNMLSLEDATHDISTFLIAADALEALQEVHEDNVPELMFVDLNMPVMDGWDFLNALAPMAHRLRERCSIYVLTSSLDVSDTLRLKDYPFVAGLIQKPIRSEDIHIVAC</sequence>
<comment type="caution">
    <text evidence="3">The sequence shown here is derived from an EMBL/GenBank/DDBJ whole genome shotgun (WGS) entry which is preliminary data.</text>
</comment>
<evidence type="ECO:0000313" key="3">
    <source>
        <dbReference type="EMBL" id="MFD3001610.1"/>
    </source>
</evidence>
<dbReference type="Gene3D" id="3.40.50.2300">
    <property type="match status" value="1"/>
</dbReference>